<evidence type="ECO:0000256" key="1">
    <source>
        <dbReference type="SAM" id="MobiDB-lite"/>
    </source>
</evidence>
<name>A0A8H3FMH6_9LECA</name>
<dbReference type="Proteomes" id="UP000664169">
    <property type="component" value="Unassembled WGS sequence"/>
</dbReference>
<evidence type="ECO:0000259" key="2">
    <source>
        <dbReference type="Pfam" id="PF25545"/>
    </source>
</evidence>
<dbReference type="EMBL" id="CAJPDQ010000028">
    <property type="protein sequence ID" value="CAF9927792.1"/>
    <property type="molecule type" value="Genomic_DNA"/>
</dbReference>
<dbReference type="PANTHER" id="PTHR42470">
    <property type="entry name" value="VAST DOMAIN-CONTAINING PROTEIN"/>
    <property type="match status" value="1"/>
</dbReference>
<organism evidence="3 4">
    <name type="scientific">Gomphillus americanus</name>
    <dbReference type="NCBI Taxonomy" id="1940652"/>
    <lineage>
        <taxon>Eukaryota</taxon>
        <taxon>Fungi</taxon>
        <taxon>Dikarya</taxon>
        <taxon>Ascomycota</taxon>
        <taxon>Pezizomycotina</taxon>
        <taxon>Lecanoromycetes</taxon>
        <taxon>OSLEUM clade</taxon>
        <taxon>Ostropomycetidae</taxon>
        <taxon>Ostropales</taxon>
        <taxon>Graphidaceae</taxon>
        <taxon>Gomphilloideae</taxon>
        <taxon>Gomphillus</taxon>
    </lineage>
</organism>
<protein>
    <recommendedName>
        <fullName evidence="2">DUF7924 domain-containing protein</fullName>
    </recommendedName>
</protein>
<evidence type="ECO:0000313" key="3">
    <source>
        <dbReference type="EMBL" id="CAF9927792.1"/>
    </source>
</evidence>
<comment type="caution">
    <text evidence="3">The sequence shown here is derived from an EMBL/GenBank/DDBJ whole genome shotgun (WGS) entry which is preliminary data.</text>
</comment>
<gene>
    <name evidence="3" type="ORF">GOMPHAMPRED_004482</name>
</gene>
<dbReference type="PANTHER" id="PTHR42470:SF1">
    <property type="entry name" value="VAST DOMAIN-CONTAINING PROTEIN"/>
    <property type="match status" value="1"/>
</dbReference>
<feature type="domain" description="DUF7924" evidence="2">
    <location>
        <begin position="156"/>
        <end position="334"/>
    </location>
</feature>
<keyword evidence="4" id="KW-1185">Reference proteome</keyword>
<reference evidence="3" key="1">
    <citation type="submission" date="2021-03" db="EMBL/GenBank/DDBJ databases">
        <authorList>
            <person name="Tagirdzhanova G."/>
        </authorList>
    </citation>
    <scope>NUCLEOTIDE SEQUENCE</scope>
</reference>
<evidence type="ECO:0000313" key="4">
    <source>
        <dbReference type="Proteomes" id="UP000664169"/>
    </source>
</evidence>
<dbReference type="Pfam" id="PF25545">
    <property type="entry name" value="DUF7924"/>
    <property type="match status" value="1"/>
</dbReference>
<proteinExistence type="predicted"/>
<dbReference type="OrthoDB" id="5426775at2759"/>
<dbReference type="InterPro" id="IPR057684">
    <property type="entry name" value="DUF7924"/>
</dbReference>
<sequence length="370" mass="41025">METDLLVFNSIQDRNKYEPVLDWLSNITRQRRSTSAPPCIDLSMSQQTPFVRPQNSVPSAPSSAASSKIQTDDPTYPSVLFGNGLIMDRSGTLVPQAVGEFLVGHILKSRALHLANGQLQNAVRVAANVMDSSEQLVHKIFRTAMFPTTRQGVVEGSGTSFTKEPLPATGFWGELSVPRPDIHLGFSTGQSTDFTMEQYTVITHPFAKPYTSPTTDNTFPFLIVEVKSETKGGTLWHAENQAAGGGAHRVNSMQWLYRQAELEPDAIKTLAFSICLTARQAILYVHYYHSESKQFRMSSAESYSTTQANDIQKCNWHIQNILDFAVSTRRTQIEGCLNKLYPIPEWWRLKKKRGSAASTPTASFSGASQG</sequence>
<feature type="compositionally biased region" description="Low complexity" evidence="1">
    <location>
        <begin position="56"/>
        <end position="67"/>
    </location>
</feature>
<accession>A0A8H3FMH6</accession>
<feature type="region of interest" description="Disordered" evidence="1">
    <location>
        <begin position="48"/>
        <end position="71"/>
    </location>
</feature>
<dbReference type="AlphaFoldDB" id="A0A8H3FMH6"/>